<keyword evidence="5" id="KW-0408">Iron</keyword>
<protein>
    <submittedName>
        <fullName evidence="7">Cytochrome c551 peroxidase</fullName>
        <ecNumber evidence="7">1.11.1.5</ecNumber>
    </submittedName>
</protein>
<dbReference type="InterPro" id="IPR051395">
    <property type="entry name" value="Cytochrome_c_Peroxidase/MauG"/>
</dbReference>
<dbReference type="GO" id="GO:0046872">
    <property type="term" value="F:metal ion binding"/>
    <property type="evidence" value="ECO:0007669"/>
    <property type="project" value="UniProtKB-KW"/>
</dbReference>
<dbReference type="EMBL" id="UGYW01000002">
    <property type="protein sequence ID" value="SUJ26691.1"/>
    <property type="molecule type" value="Genomic_DNA"/>
</dbReference>
<dbReference type="PANTHER" id="PTHR30600">
    <property type="entry name" value="CYTOCHROME C PEROXIDASE-RELATED"/>
    <property type="match status" value="1"/>
</dbReference>
<dbReference type="PIRSF" id="PIRSF000294">
    <property type="entry name" value="Cytochrome-c_peroxidase"/>
    <property type="match status" value="1"/>
</dbReference>
<dbReference type="EC" id="1.11.1.5" evidence="7"/>
<feature type="binding site" description="axial binding residue" evidence="5">
    <location>
        <position position="104"/>
    </location>
    <ligand>
        <name>heme c</name>
        <dbReference type="ChEBI" id="CHEBI:61717"/>
        <label>1</label>
    </ligand>
    <ligandPart>
        <name>Fe</name>
        <dbReference type="ChEBI" id="CHEBI:18248"/>
    </ligandPart>
</feature>
<dbReference type="SUPFAM" id="SSF46626">
    <property type="entry name" value="Cytochrome c"/>
    <property type="match status" value="2"/>
</dbReference>
<evidence type="ECO:0000256" key="3">
    <source>
        <dbReference type="ARBA" id="ARBA00023002"/>
    </source>
</evidence>
<comment type="subcellular location">
    <subcellularLocation>
        <location evidence="1">Cell envelope</location>
    </subcellularLocation>
</comment>
<evidence type="ECO:0000313" key="8">
    <source>
        <dbReference type="Proteomes" id="UP000254893"/>
    </source>
</evidence>
<feature type="binding site" description="covalent" evidence="4">
    <location>
        <position position="245"/>
    </location>
    <ligand>
        <name>heme c</name>
        <dbReference type="ChEBI" id="CHEBI:61717"/>
        <label>2</label>
    </ligand>
</feature>
<feature type="binding site" description="covalent" evidence="4">
    <location>
        <position position="103"/>
    </location>
    <ligand>
        <name>heme c</name>
        <dbReference type="ChEBI" id="CHEBI:61717"/>
        <label>1</label>
    </ligand>
</feature>
<dbReference type="AlphaFoldDB" id="A0A380CRS9"/>
<dbReference type="GO" id="GO:0009055">
    <property type="term" value="F:electron transfer activity"/>
    <property type="evidence" value="ECO:0007669"/>
    <property type="project" value="InterPro"/>
</dbReference>
<dbReference type="InterPro" id="IPR036909">
    <property type="entry name" value="Cyt_c-like_dom_sf"/>
</dbReference>
<keyword evidence="4" id="KW-0349">Heme</keyword>
<dbReference type="PANTHER" id="PTHR30600:SF10">
    <property type="entry name" value="BLL6722 PROTEIN"/>
    <property type="match status" value="1"/>
</dbReference>
<dbReference type="InterPro" id="IPR026259">
    <property type="entry name" value="MauG/Cytc_peroxidase"/>
</dbReference>
<name>A0A380CRS9_SPHSI</name>
<organism evidence="7 8">
    <name type="scientific">Sphingobacterium spiritivorum</name>
    <name type="common">Flavobacterium spiritivorum</name>
    <dbReference type="NCBI Taxonomy" id="258"/>
    <lineage>
        <taxon>Bacteria</taxon>
        <taxon>Pseudomonadati</taxon>
        <taxon>Bacteroidota</taxon>
        <taxon>Sphingobacteriia</taxon>
        <taxon>Sphingobacteriales</taxon>
        <taxon>Sphingobacteriaceae</taxon>
        <taxon>Sphingobacterium</taxon>
    </lineage>
</organism>
<feature type="binding site" description="covalent" evidence="4">
    <location>
        <position position="100"/>
    </location>
    <ligand>
        <name>heme c</name>
        <dbReference type="ChEBI" id="CHEBI:61717"/>
        <label>1</label>
    </ligand>
</feature>
<dbReference type="GO" id="GO:0004130">
    <property type="term" value="F:cytochrome-c peroxidase activity"/>
    <property type="evidence" value="ECO:0007669"/>
    <property type="project" value="UniProtKB-EC"/>
</dbReference>
<proteinExistence type="predicted"/>
<accession>A0A380CRS9</accession>
<keyword evidence="2" id="KW-0732">Signal</keyword>
<keyword evidence="3 7" id="KW-0560">Oxidoreductase</keyword>
<evidence type="ECO:0000256" key="4">
    <source>
        <dbReference type="PIRSR" id="PIRSR000294-1"/>
    </source>
</evidence>
<feature type="domain" description="Di-haem cytochrome c peroxidase" evidence="6">
    <location>
        <begin position="78"/>
        <end position="224"/>
    </location>
</feature>
<gene>
    <name evidence="7" type="primary">ccp_5</name>
    <name evidence="7" type="ORF">NCTC11388_04003</name>
</gene>
<dbReference type="Pfam" id="PF03150">
    <property type="entry name" value="CCP_MauG"/>
    <property type="match status" value="1"/>
</dbReference>
<dbReference type="Gene3D" id="1.10.760.10">
    <property type="entry name" value="Cytochrome c-like domain"/>
    <property type="match status" value="2"/>
</dbReference>
<reference evidence="7 8" key="1">
    <citation type="submission" date="2018-06" db="EMBL/GenBank/DDBJ databases">
        <authorList>
            <consortium name="Pathogen Informatics"/>
            <person name="Doyle S."/>
        </authorList>
    </citation>
    <scope>NUCLEOTIDE SEQUENCE [LARGE SCALE GENOMIC DNA]</scope>
    <source>
        <strain evidence="7 8">NCTC11388</strain>
    </source>
</reference>
<evidence type="ECO:0000256" key="2">
    <source>
        <dbReference type="ARBA" id="ARBA00022729"/>
    </source>
</evidence>
<dbReference type="Proteomes" id="UP000254893">
    <property type="component" value="Unassembled WGS sequence"/>
</dbReference>
<dbReference type="GO" id="GO:0030313">
    <property type="term" value="C:cell envelope"/>
    <property type="evidence" value="ECO:0007669"/>
    <property type="project" value="UniProtKB-SubCell"/>
</dbReference>
<sequence>MIRSLLILILFLFSAVILQSFWTQKPDKEPDFVFLREQYEKPLDQWPAPHVDKDIVYQEWAPLQAPPIWNQKDAATQAKIALGKRLFFEPRLSASMQISCSSCHDPDMHWTDGRKKAIGSNHRIGRRHTPSLQNIWSQQLFFWDGRQDKLQQVARSPIEDPNEMDTPIDTALSHIHAIKGYREWIQAAFGTDKMNADQLGEALSCFQQTISSNITRFDNFLKGRGRALSDQQIWGMHLFRTKARCFNCHNGPFFTDGKFHNLGFSNYGTKNQDLGRYEITLNKADIGTFKTPGLRDAVRTFPWFHDGRFNDISMLLNQYNAGMPQPKAKSGQETDSLYPRQSPHLQPLGITLKEREAIIRFLEALAAQPIEIERPQLPE</sequence>
<dbReference type="InterPro" id="IPR004852">
    <property type="entry name" value="Di-haem_cyt_c_peroxidsae"/>
</dbReference>
<comment type="PTM">
    <text evidence="4">Binds 2 heme groups per subunit.</text>
</comment>
<comment type="cofactor">
    <cofactor evidence="4">
        <name>heme</name>
        <dbReference type="ChEBI" id="CHEBI:30413"/>
    </cofactor>
    <text evidence="4">Binds 2 heme groups.</text>
</comment>
<keyword evidence="5" id="KW-0479">Metal-binding</keyword>
<evidence type="ECO:0000313" key="7">
    <source>
        <dbReference type="EMBL" id="SUJ26691.1"/>
    </source>
</evidence>
<evidence type="ECO:0000256" key="5">
    <source>
        <dbReference type="PIRSR" id="PIRSR000294-2"/>
    </source>
</evidence>
<feature type="binding site" description="covalent" evidence="4">
    <location>
        <position position="248"/>
    </location>
    <ligand>
        <name>heme c</name>
        <dbReference type="ChEBI" id="CHEBI:61717"/>
        <label>2</label>
    </ligand>
</feature>
<dbReference type="GO" id="GO:0020037">
    <property type="term" value="F:heme binding"/>
    <property type="evidence" value="ECO:0007669"/>
    <property type="project" value="InterPro"/>
</dbReference>
<evidence type="ECO:0000256" key="1">
    <source>
        <dbReference type="ARBA" id="ARBA00004196"/>
    </source>
</evidence>
<dbReference type="RefSeq" id="WP_115171366.1">
    <property type="nucleotide sequence ID" value="NZ_UGYW01000002.1"/>
</dbReference>
<feature type="binding site" description="axial binding residue" evidence="5">
    <location>
        <position position="249"/>
    </location>
    <ligand>
        <name>heme c</name>
        <dbReference type="ChEBI" id="CHEBI:61717"/>
        <label>2</label>
    </ligand>
    <ligandPart>
        <name>Fe</name>
        <dbReference type="ChEBI" id="CHEBI:18248"/>
    </ligandPart>
</feature>
<evidence type="ECO:0000259" key="6">
    <source>
        <dbReference type="Pfam" id="PF03150"/>
    </source>
</evidence>
<keyword evidence="7" id="KW-0575">Peroxidase</keyword>